<dbReference type="Gene3D" id="3.40.50.12090">
    <property type="match status" value="2"/>
</dbReference>
<comment type="caution">
    <text evidence="2">The sequence shown here is derived from an EMBL/GenBank/DDBJ whole genome shotgun (WGS) entry which is preliminary data.</text>
</comment>
<protein>
    <submittedName>
        <fullName evidence="2">Cell wall binding repeat 2 family protein</fullName>
    </submittedName>
</protein>
<feature type="compositionally biased region" description="Basic and acidic residues" evidence="1">
    <location>
        <begin position="339"/>
        <end position="361"/>
    </location>
</feature>
<dbReference type="EMBL" id="AYSO01000016">
    <property type="protein sequence ID" value="KIE46755.1"/>
    <property type="molecule type" value="Genomic_DNA"/>
</dbReference>
<dbReference type="InterPro" id="IPR051922">
    <property type="entry name" value="Bact_Sporulation_Assoc"/>
</dbReference>
<dbReference type="OrthoDB" id="2690990at2"/>
<evidence type="ECO:0000313" key="2">
    <source>
        <dbReference type="EMBL" id="KIE46755.1"/>
    </source>
</evidence>
<organism evidence="2 3">
    <name type="scientific">Clostridium argentinense CDC 2741</name>
    <dbReference type="NCBI Taxonomy" id="1418104"/>
    <lineage>
        <taxon>Bacteria</taxon>
        <taxon>Bacillati</taxon>
        <taxon>Bacillota</taxon>
        <taxon>Clostridia</taxon>
        <taxon>Eubacteriales</taxon>
        <taxon>Clostridiaceae</taxon>
        <taxon>Clostridium</taxon>
    </lineage>
</organism>
<dbReference type="AlphaFoldDB" id="A0A0C1UH77"/>
<reference evidence="2 3" key="1">
    <citation type="journal article" date="2015" name="Infect. Genet. Evol.">
        <title>Genomic sequences of six botulinum neurotoxin-producing strains representing three clostridial species illustrate the mobility and diversity of botulinum neurotoxin genes.</title>
        <authorList>
            <person name="Smith T.J."/>
            <person name="Hill K.K."/>
            <person name="Xie G."/>
            <person name="Foley B.T."/>
            <person name="Williamson C.H."/>
            <person name="Foster J.T."/>
            <person name="Johnson S.L."/>
            <person name="Chertkov O."/>
            <person name="Teshima H."/>
            <person name="Gibbons H.S."/>
            <person name="Johnsky L.A."/>
            <person name="Karavis M.A."/>
            <person name="Smith L.A."/>
        </authorList>
    </citation>
    <scope>NUCLEOTIDE SEQUENCE [LARGE SCALE GENOMIC DNA]</scope>
    <source>
        <strain evidence="2 3">CDC 2741</strain>
    </source>
</reference>
<name>A0A0C1UH77_9CLOT</name>
<gene>
    <name evidence="2" type="ORF">U732_3195</name>
</gene>
<dbReference type="RefSeq" id="WP_039632799.1">
    <property type="nucleotide sequence ID" value="NZ_AYSO01000016.1"/>
</dbReference>
<evidence type="ECO:0000313" key="3">
    <source>
        <dbReference type="Proteomes" id="UP000031366"/>
    </source>
</evidence>
<keyword evidence="3" id="KW-1185">Reference proteome</keyword>
<dbReference type="Pfam" id="PF04122">
    <property type="entry name" value="CW_binding_2"/>
    <property type="match status" value="3"/>
</dbReference>
<dbReference type="STRING" id="29341.RSJ17_19970"/>
<dbReference type="InterPro" id="IPR007253">
    <property type="entry name" value="Cell_wall-bd_2"/>
</dbReference>
<sequence length="876" mass="99631">MFKGKRLAMIIALSLILCSKKVYGRSFEKLENMDRCELSITVAKELWDNAYKGGKTAVLALEKDENLVDLLSISTLAYKKKAPIILISNGEKIEDELIENLKSREVNKVYLPSGEGVLKEELAFQLKSHGIDVVRLGGMNRIETSVNISKELGEYKSVAVIGYNGSSDSISLGQIAAREETAILVSDITGNIKENFYYHDKNNYVVGGETLVSVESENKLKAKRIYGENRYETNLKVVEHFKDKLSFNKIYISNGQDNQLAQALIIGQLATVDKAPLILLDKDNEPKAEELFKNSINKYTEINFFNYENKSLFKEILNRYNSLPDRKEANNKYGQDVNTAKEEEKRPDNKDEEKNTEIEKDKLEELPYKGCKKISDNEINIEFDSEVKINDKEKIEVITENNKEIKELAIEKESLLISLKEQGDFSGIRIKDEAIASKDGAKIYKGIDVILEDDNTPEENLIPPKMLNYEIHDGEITLKFDRKVEIDKNIGEEIYIDGEDIIIQQIKVEGEIVTINFKGEVSYLTIPKGLIRCGNLASEEIKIYIENKYIRNPSITVVDKTIKLSFSEDIELNTKDSFWKYISLTFKEKEASNDIIVDVVKNQLIVIVKTGGIVERINIKEGFIKGKNSNKTNNNIEENVEVIIPYNEVKVRNKEDFERAINSKVTQKIHVENDIEGLGEIILDRPIIISGNRNNPKIELENLTIINKSVVLNQITIKGTSSEKPAVSIDNVEMTKNEGIMFNTVGIESSGTALEINNSIIRLKNLSLEYEKIGLDINNSDVRFLRYSDGNYFSTKNLLEDNSNPAIMINRDKRFNKYILFLAEKPIHEGINNNPVIIIHASSTMDILNGNIDNYTELIKENNFDEKKEYKIYLVN</sequence>
<dbReference type="PANTHER" id="PTHR30032">
    <property type="entry name" value="N-ACETYLMURAMOYL-L-ALANINE AMIDASE-RELATED"/>
    <property type="match status" value="1"/>
</dbReference>
<feature type="region of interest" description="Disordered" evidence="1">
    <location>
        <begin position="325"/>
        <end position="361"/>
    </location>
</feature>
<evidence type="ECO:0000256" key="1">
    <source>
        <dbReference type="SAM" id="MobiDB-lite"/>
    </source>
</evidence>
<proteinExistence type="predicted"/>
<dbReference type="PANTHER" id="PTHR30032:SF8">
    <property type="entry name" value="GERMINATION-SPECIFIC N-ACETYLMURAMOYL-L-ALANINE AMIDASE"/>
    <property type="match status" value="1"/>
</dbReference>
<accession>A0A0C1UH77</accession>
<dbReference type="Proteomes" id="UP000031366">
    <property type="component" value="Unassembled WGS sequence"/>
</dbReference>